<evidence type="ECO:0000256" key="1">
    <source>
        <dbReference type="SAM" id="MobiDB-lite"/>
    </source>
</evidence>
<dbReference type="OrthoDB" id="3798254at2759"/>
<accession>A0A6G1IS09</accession>
<name>A0A6G1IS09_9PLEO</name>
<feature type="region of interest" description="Disordered" evidence="1">
    <location>
        <begin position="201"/>
        <end position="237"/>
    </location>
</feature>
<feature type="compositionally biased region" description="Basic residues" evidence="1">
    <location>
        <begin position="110"/>
        <end position="120"/>
    </location>
</feature>
<proteinExistence type="predicted"/>
<dbReference type="AlphaFoldDB" id="A0A6G1IS09"/>
<feature type="compositionally biased region" description="Basic residues" evidence="1">
    <location>
        <begin position="1"/>
        <end position="12"/>
    </location>
</feature>
<protein>
    <submittedName>
        <fullName evidence="2">Uncharacterized protein</fullName>
    </submittedName>
</protein>
<feature type="compositionally biased region" description="Basic and acidic residues" evidence="1">
    <location>
        <begin position="31"/>
        <end position="44"/>
    </location>
</feature>
<evidence type="ECO:0000313" key="2">
    <source>
        <dbReference type="EMBL" id="KAF2680945.1"/>
    </source>
</evidence>
<sequence length="497" mass="55605">MSSSRATRKKRQATAGPDLEPGTTRAGPEQLQRDPTLDLIRELQPDEEYDIESPERDPEDRGVPATYPGTSRDTDGNQQSRTVGDTPPESSSGEESGPAGNQQGPDAPSHSRRRGSHPHTSRYPSIAASATGSNTIPIHGKGPAPARQESGSAAPQSVQSLKLELFSNWARLRSENAPESAIAEAKAIYDTFVAEFETSVRSQEPAGSATEAQRKAIQSLSRARDAPELGNNRKPPSVQQIERWIKNVNRFMDVHFATEDSIQRTRWIVTLVKYDTYRDILDREVDSDHVTTWAQTQQRIRNLAEDPVLTKYGHYARFWNIEWRTEDPFNVFYNRFTNELALLNMDPFGGPQGEMAKVSFVWSRCPEPIRREVQRAGQLKNVTDWLTFERAIRDAETAVQIADLVPKGNHRQPGQGQTAGGKRAAPASDQSWRGKRHDRKPSSKGSRTQGERPSSTTPSRSESVASSSREQPEKVRKPHWKQRGRDDKADPSRKEKS</sequence>
<dbReference type="EMBL" id="MU005594">
    <property type="protein sequence ID" value="KAF2680945.1"/>
    <property type="molecule type" value="Genomic_DNA"/>
</dbReference>
<reference evidence="2" key="1">
    <citation type="journal article" date="2020" name="Stud. Mycol.">
        <title>101 Dothideomycetes genomes: a test case for predicting lifestyles and emergence of pathogens.</title>
        <authorList>
            <person name="Haridas S."/>
            <person name="Albert R."/>
            <person name="Binder M."/>
            <person name="Bloem J."/>
            <person name="Labutti K."/>
            <person name="Salamov A."/>
            <person name="Andreopoulos B."/>
            <person name="Baker S."/>
            <person name="Barry K."/>
            <person name="Bills G."/>
            <person name="Bluhm B."/>
            <person name="Cannon C."/>
            <person name="Castanera R."/>
            <person name="Culley D."/>
            <person name="Daum C."/>
            <person name="Ezra D."/>
            <person name="Gonzalez J."/>
            <person name="Henrissat B."/>
            <person name="Kuo A."/>
            <person name="Liang C."/>
            <person name="Lipzen A."/>
            <person name="Lutzoni F."/>
            <person name="Magnuson J."/>
            <person name="Mondo S."/>
            <person name="Nolan M."/>
            <person name="Ohm R."/>
            <person name="Pangilinan J."/>
            <person name="Park H.-J."/>
            <person name="Ramirez L."/>
            <person name="Alfaro M."/>
            <person name="Sun H."/>
            <person name="Tritt A."/>
            <person name="Yoshinaga Y."/>
            <person name="Zwiers L.-H."/>
            <person name="Turgeon B."/>
            <person name="Goodwin S."/>
            <person name="Spatafora J."/>
            <person name="Crous P."/>
            <person name="Grigoriev I."/>
        </authorList>
    </citation>
    <scope>NUCLEOTIDE SEQUENCE</scope>
    <source>
        <strain evidence="2">CBS 122367</strain>
    </source>
</reference>
<keyword evidence="3" id="KW-1185">Reference proteome</keyword>
<organism evidence="2 3">
    <name type="scientific">Lentithecium fluviatile CBS 122367</name>
    <dbReference type="NCBI Taxonomy" id="1168545"/>
    <lineage>
        <taxon>Eukaryota</taxon>
        <taxon>Fungi</taxon>
        <taxon>Dikarya</taxon>
        <taxon>Ascomycota</taxon>
        <taxon>Pezizomycotina</taxon>
        <taxon>Dothideomycetes</taxon>
        <taxon>Pleosporomycetidae</taxon>
        <taxon>Pleosporales</taxon>
        <taxon>Massarineae</taxon>
        <taxon>Lentitheciaceae</taxon>
        <taxon>Lentithecium</taxon>
    </lineage>
</organism>
<feature type="compositionally biased region" description="Basic and acidic residues" evidence="1">
    <location>
        <begin position="483"/>
        <end position="497"/>
    </location>
</feature>
<feature type="compositionally biased region" description="Low complexity" evidence="1">
    <location>
        <begin position="87"/>
        <end position="100"/>
    </location>
</feature>
<feature type="region of interest" description="Disordered" evidence="1">
    <location>
        <begin position="403"/>
        <end position="497"/>
    </location>
</feature>
<feature type="compositionally biased region" description="Basic and acidic residues" evidence="1">
    <location>
        <begin position="53"/>
        <end position="62"/>
    </location>
</feature>
<evidence type="ECO:0000313" key="3">
    <source>
        <dbReference type="Proteomes" id="UP000799291"/>
    </source>
</evidence>
<gene>
    <name evidence="2" type="ORF">K458DRAFT_89763</name>
</gene>
<feature type="compositionally biased region" description="Polar residues" evidence="1">
    <location>
        <begin position="68"/>
        <end position="83"/>
    </location>
</feature>
<feature type="compositionally biased region" description="Low complexity" evidence="1">
    <location>
        <begin position="451"/>
        <end position="469"/>
    </location>
</feature>
<dbReference type="Proteomes" id="UP000799291">
    <property type="component" value="Unassembled WGS sequence"/>
</dbReference>
<feature type="region of interest" description="Disordered" evidence="1">
    <location>
        <begin position="1"/>
        <end position="156"/>
    </location>
</feature>